<sequence length="210" mass="23746">MAAASTEQQQPILTDDNLFYYHTNTNLGSTTFNGNINSTWTYEETNNNGHFEPFTAAVNTWTGSAFHPPALNYNQQNILDNVVTRNHNNDLELKTNLNIQNFVPSTQLPCLTQQIHENHSSTSPTEENTTKIYSCHRCGKQYCRKSTLKAHVKHHLGERPFICQICGKTFSQAANLTAHRRVHTGEKPFSCSICLRPFSQSSSLVTHKSY</sequence>
<organism evidence="1 2">
    <name type="scientific">Panagrolaimus sp. JU765</name>
    <dbReference type="NCBI Taxonomy" id="591449"/>
    <lineage>
        <taxon>Eukaryota</taxon>
        <taxon>Metazoa</taxon>
        <taxon>Ecdysozoa</taxon>
        <taxon>Nematoda</taxon>
        <taxon>Chromadorea</taxon>
        <taxon>Rhabditida</taxon>
        <taxon>Tylenchina</taxon>
        <taxon>Panagrolaimomorpha</taxon>
        <taxon>Panagrolaimoidea</taxon>
        <taxon>Panagrolaimidae</taxon>
        <taxon>Panagrolaimus</taxon>
    </lineage>
</organism>
<evidence type="ECO:0000313" key="2">
    <source>
        <dbReference type="WBParaSite" id="JU765_v2.g1243.t1"/>
    </source>
</evidence>
<dbReference type="Proteomes" id="UP000887576">
    <property type="component" value="Unplaced"/>
</dbReference>
<reference evidence="2" key="1">
    <citation type="submission" date="2022-11" db="UniProtKB">
        <authorList>
            <consortium name="WormBaseParasite"/>
        </authorList>
    </citation>
    <scope>IDENTIFICATION</scope>
</reference>
<name>A0AC34Q2V0_9BILA</name>
<proteinExistence type="predicted"/>
<dbReference type="WBParaSite" id="JU765_v2.g1243.t1">
    <property type="protein sequence ID" value="JU765_v2.g1243.t1"/>
    <property type="gene ID" value="JU765_v2.g1243"/>
</dbReference>
<protein>
    <submittedName>
        <fullName evidence="2">C2H2-type domain-containing protein</fullName>
    </submittedName>
</protein>
<accession>A0AC34Q2V0</accession>
<evidence type="ECO:0000313" key="1">
    <source>
        <dbReference type="Proteomes" id="UP000887576"/>
    </source>
</evidence>